<accession>A0AAD7XK87</accession>
<dbReference type="EMBL" id="JAQMWT010000432">
    <property type="protein sequence ID" value="KAJ8601411.1"/>
    <property type="molecule type" value="Genomic_DNA"/>
</dbReference>
<dbReference type="GO" id="GO:0035269">
    <property type="term" value="P:protein O-linked glycosylation via mannose"/>
    <property type="evidence" value="ECO:0007669"/>
    <property type="project" value="TreeGrafter"/>
</dbReference>
<evidence type="ECO:0000256" key="6">
    <source>
        <dbReference type="ARBA" id="ARBA00023180"/>
    </source>
</evidence>
<evidence type="ECO:0000256" key="1">
    <source>
        <dbReference type="ARBA" id="ARBA00004606"/>
    </source>
</evidence>
<keyword evidence="9" id="KW-1185">Reference proteome</keyword>
<organism evidence="8 9">
    <name type="scientific">Chrysophaeum taylorii</name>
    <dbReference type="NCBI Taxonomy" id="2483200"/>
    <lineage>
        <taxon>Eukaryota</taxon>
        <taxon>Sar</taxon>
        <taxon>Stramenopiles</taxon>
        <taxon>Ochrophyta</taxon>
        <taxon>Pelagophyceae</taxon>
        <taxon>Pelagomonadales</taxon>
        <taxon>Pelagomonadaceae</taxon>
        <taxon>Chrysophaeum</taxon>
    </lineage>
</organism>
<dbReference type="GO" id="GO:0042285">
    <property type="term" value="F:xylosyltransferase activity"/>
    <property type="evidence" value="ECO:0007669"/>
    <property type="project" value="TreeGrafter"/>
</dbReference>
<evidence type="ECO:0000256" key="3">
    <source>
        <dbReference type="ARBA" id="ARBA00022968"/>
    </source>
</evidence>
<comment type="caution">
    <text evidence="8">The sequence shown here is derived from an EMBL/GenBank/DDBJ whole genome shotgun (WGS) entry which is preliminary data.</text>
</comment>
<name>A0AAD7XK87_9STRA</name>
<keyword evidence="5" id="KW-0472">Membrane</keyword>
<protein>
    <submittedName>
        <fullName evidence="8">Uncharacterized protein</fullName>
    </submittedName>
</protein>
<dbReference type="GO" id="GO:0015020">
    <property type="term" value="F:glucuronosyltransferase activity"/>
    <property type="evidence" value="ECO:0007669"/>
    <property type="project" value="TreeGrafter"/>
</dbReference>
<dbReference type="Pfam" id="PF13896">
    <property type="entry name" value="Glyco_transf_49"/>
    <property type="match status" value="2"/>
</dbReference>
<dbReference type="SUPFAM" id="SSF53448">
    <property type="entry name" value="Nucleotide-diphospho-sugar transferases"/>
    <property type="match status" value="1"/>
</dbReference>
<feature type="compositionally biased region" description="Low complexity" evidence="7">
    <location>
        <begin position="7"/>
        <end position="18"/>
    </location>
</feature>
<keyword evidence="2" id="KW-0812">Transmembrane</keyword>
<gene>
    <name evidence="8" type="ORF">CTAYLR_005914</name>
</gene>
<dbReference type="GO" id="GO:0016020">
    <property type="term" value="C:membrane"/>
    <property type="evidence" value="ECO:0007669"/>
    <property type="project" value="UniProtKB-SubCell"/>
</dbReference>
<keyword evidence="6" id="KW-0325">Glycoprotein</keyword>
<evidence type="ECO:0000256" key="2">
    <source>
        <dbReference type="ARBA" id="ARBA00022692"/>
    </source>
</evidence>
<evidence type="ECO:0000256" key="4">
    <source>
        <dbReference type="ARBA" id="ARBA00022989"/>
    </source>
</evidence>
<evidence type="ECO:0000313" key="9">
    <source>
        <dbReference type="Proteomes" id="UP001230188"/>
    </source>
</evidence>
<dbReference type="AlphaFoldDB" id="A0AAD7XK87"/>
<reference evidence="8" key="1">
    <citation type="submission" date="2023-01" db="EMBL/GenBank/DDBJ databases">
        <title>Metagenome sequencing of chrysophaentin producing Chrysophaeum taylorii.</title>
        <authorList>
            <person name="Davison J."/>
            <person name="Bewley C."/>
        </authorList>
    </citation>
    <scope>NUCLEOTIDE SEQUENCE</scope>
    <source>
        <strain evidence="8">NIES-1699</strain>
    </source>
</reference>
<evidence type="ECO:0000256" key="5">
    <source>
        <dbReference type="ARBA" id="ARBA00023136"/>
    </source>
</evidence>
<keyword evidence="4" id="KW-1133">Transmembrane helix</keyword>
<evidence type="ECO:0000256" key="7">
    <source>
        <dbReference type="SAM" id="MobiDB-lite"/>
    </source>
</evidence>
<evidence type="ECO:0000313" key="8">
    <source>
        <dbReference type="EMBL" id="KAJ8601411.1"/>
    </source>
</evidence>
<comment type="subcellular location">
    <subcellularLocation>
        <location evidence="1">Membrane</location>
        <topology evidence="1">Single-pass type II membrane protein</topology>
    </subcellularLocation>
</comment>
<feature type="region of interest" description="Disordered" evidence="7">
    <location>
        <begin position="1"/>
        <end position="22"/>
    </location>
</feature>
<dbReference type="PANTHER" id="PTHR12270">
    <property type="entry name" value="GLYCOSYLTRANSFERASE-RELATED"/>
    <property type="match status" value="1"/>
</dbReference>
<dbReference type="InterPro" id="IPR029044">
    <property type="entry name" value="Nucleotide-diphossugar_trans"/>
</dbReference>
<sequence length="447" mass="48970">MNRLRLRSAPASSAATPARPRRARRREMPFIVLALICGAGLVSCRVLEASGPGPPPRGAPPVVVFREDSVGPDDVDVTLVVQTSSDRARLLSLFCDRWPGRVAAAVLSPRADDGASVVSELADVAGCGRGEVARIESFRATVGGMTETARLSRGRLSLRALTSRNDSYPINALRNAALELATTSHVLVLDIDFLPSTELYGAILAQRAVLASTERLAAIVPAFSRKGEFKDASMAEWREQLLANRDLAPATLATLAPCLATGRCIQFDATWNPDAHSTTDSARWLEQAAGYLDVAVRAAARSLRTPPVIGRDPPSHLDQTAVPPLRFVRCFESSRYEPYLVLRRSEAPEYDENFVGYGKNKIEYVSRLRYSGFSFAVLPLGFVCHCPHPLSRDKRSWLKEPRGKRAVDRLYKAAVSGMVDNVKKDPAAAAVVNRTWLCKQPRRRKTR</sequence>
<keyword evidence="3" id="KW-0735">Signal-anchor</keyword>
<proteinExistence type="predicted"/>
<dbReference type="PANTHER" id="PTHR12270:SF52">
    <property type="entry name" value="GLYCOSYLTRANSFERASE-LIKE PROTEIN GNT13-RELATED"/>
    <property type="match status" value="1"/>
</dbReference>
<dbReference type="InterPro" id="IPR051292">
    <property type="entry name" value="Xyl/GlcA_transferase"/>
</dbReference>
<dbReference type="Proteomes" id="UP001230188">
    <property type="component" value="Unassembled WGS sequence"/>
</dbReference>